<evidence type="ECO:0000256" key="1">
    <source>
        <dbReference type="SAM" id="Coils"/>
    </source>
</evidence>
<evidence type="ECO:0000259" key="3">
    <source>
        <dbReference type="Pfam" id="PF02371"/>
    </source>
</evidence>
<proteinExistence type="predicted"/>
<dbReference type="GO" id="GO:0003677">
    <property type="term" value="F:DNA binding"/>
    <property type="evidence" value="ECO:0007669"/>
    <property type="project" value="InterPro"/>
</dbReference>
<feature type="non-terminal residue" evidence="4">
    <location>
        <position position="332"/>
    </location>
</feature>
<sequence length="332" mass="36760">MQSTTIAVDTAKLIFELVVSDGRRVVENHRLKRSEFQAFIVQRPRSRFVMEACGGAHHWARLMLAHGHDVRLLPVPYVRAYRRRNKTDRADCMAMLEADRNPEILSVPVKEVDAQAIQGLHRARSAWMGSRTARINTLRGLLREFGVILPLGAKVAVKQMAAAIDDPAVPDLLKITLLELLAEVHDLDDKIARVERQLAVVARQTPAVRLLQQIPGIGLLTSTALYASAGDPKHFQSGRHLASWLGLTPKEHSSGSKRHLGGISKRGDKYVRTLLIHGARTVLLSARRNQNAGRPLSPLQHWALGVQARSNHNKAACAVANKLARIAWASWA</sequence>
<accession>A0A383XR31</accession>
<dbReference type="EMBL" id="QEQK01000013">
    <property type="protein sequence ID" value="PWN55085.1"/>
    <property type="molecule type" value="Genomic_DNA"/>
</dbReference>
<gene>
    <name evidence="4" type="ORF">DEH80_13725</name>
</gene>
<organism evidence="4 5">
    <name type="scientific">Abyssibacter profundi</name>
    <dbReference type="NCBI Taxonomy" id="2182787"/>
    <lineage>
        <taxon>Bacteria</taxon>
        <taxon>Pseudomonadati</taxon>
        <taxon>Pseudomonadota</taxon>
        <taxon>Gammaproteobacteria</taxon>
        <taxon>Chromatiales</taxon>
        <taxon>Oceanococcaceae</taxon>
        <taxon>Abyssibacter</taxon>
    </lineage>
</organism>
<dbReference type="InterPro" id="IPR002525">
    <property type="entry name" value="Transp_IS110-like_N"/>
</dbReference>
<dbReference type="AlphaFoldDB" id="A0A383XR31"/>
<dbReference type="InterPro" id="IPR047650">
    <property type="entry name" value="Transpos_IS110"/>
</dbReference>
<feature type="domain" description="Transposase IS110-like N-terminal" evidence="2">
    <location>
        <begin position="8"/>
        <end position="145"/>
    </location>
</feature>
<evidence type="ECO:0000313" key="4">
    <source>
        <dbReference type="EMBL" id="PWN55085.1"/>
    </source>
</evidence>
<feature type="domain" description="Transposase IS116/IS110/IS902 C-terminal" evidence="3">
    <location>
        <begin position="209"/>
        <end position="287"/>
    </location>
</feature>
<dbReference type="NCBIfam" id="NF033542">
    <property type="entry name" value="transpos_IS110"/>
    <property type="match status" value="1"/>
</dbReference>
<dbReference type="OrthoDB" id="5289737at2"/>
<evidence type="ECO:0000259" key="2">
    <source>
        <dbReference type="Pfam" id="PF01548"/>
    </source>
</evidence>
<comment type="caution">
    <text evidence="4">The sequence shown here is derived from an EMBL/GenBank/DDBJ whole genome shotgun (WGS) entry which is preliminary data.</text>
</comment>
<dbReference type="Proteomes" id="UP000251800">
    <property type="component" value="Unassembled WGS sequence"/>
</dbReference>
<dbReference type="InterPro" id="IPR003346">
    <property type="entry name" value="Transposase_20"/>
</dbReference>
<keyword evidence="1" id="KW-0175">Coiled coil</keyword>
<dbReference type="GO" id="GO:0004803">
    <property type="term" value="F:transposase activity"/>
    <property type="evidence" value="ECO:0007669"/>
    <property type="project" value="InterPro"/>
</dbReference>
<protein>
    <submittedName>
        <fullName evidence="4">IS110 family transposase</fullName>
    </submittedName>
</protein>
<dbReference type="PANTHER" id="PTHR33055">
    <property type="entry name" value="TRANSPOSASE FOR INSERTION SEQUENCE ELEMENT IS1111A"/>
    <property type="match status" value="1"/>
</dbReference>
<dbReference type="GO" id="GO:0006313">
    <property type="term" value="P:DNA transposition"/>
    <property type="evidence" value="ECO:0007669"/>
    <property type="project" value="InterPro"/>
</dbReference>
<dbReference type="RefSeq" id="WP_109721084.1">
    <property type="nucleotide sequence ID" value="NZ_QEQK01000013.1"/>
</dbReference>
<evidence type="ECO:0000313" key="5">
    <source>
        <dbReference type="Proteomes" id="UP000251800"/>
    </source>
</evidence>
<dbReference type="PANTHER" id="PTHR33055:SF3">
    <property type="entry name" value="PUTATIVE TRANSPOSASE FOR IS117-RELATED"/>
    <property type="match status" value="1"/>
</dbReference>
<reference evidence="4 5" key="1">
    <citation type="submission" date="2018-05" db="EMBL/GenBank/DDBJ databases">
        <title>Abyssibacter profundi OUC007T gen. nov., sp. nov, a marine bacterium isolated from seawater of the Mariana Trench.</title>
        <authorList>
            <person name="Zhou S."/>
        </authorList>
    </citation>
    <scope>NUCLEOTIDE SEQUENCE [LARGE SCALE GENOMIC DNA]</scope>
    <source>
        <strain evidence="4 5">OUC007</strain>
    </source>
</reference>
<feature type="coiled-coil region" evidence="1">
    <location>
        <begin position="177"/>
        <end position="204"/>
    </location>
</feature>
<dbReference type="Pfam" id="PF01548">
    <property type="entry name" value="DEDD_Tnp_IS110"/>
    <property type="match status" value="1"/>
</dbReference>
<keyword evidence="5" id="KW-1185">Reference proteome</keyword>
<dbReference type="Pfam" id="PF02371">
    <property type="entry name" value="Transposase_20"/>
    <property type="match status" value="1"/>
</dbReference>
<name>A0A383XR31_9GAMM</name>